<name>A0A0G0FZ95_9BACT</name>
<organism evidence="1 2">
    <name type="scientific">Candidatus Wolfebacteria bacterium GW2011_GWC1_37_10</name>
    <dbReference type="NCBI Taxonomy" id="1619010"/>
    <lineage>
        <taxon>Bacteria</taxon>
        <taxon>Candidatus Wolfeibacteriota</taxon>
    </lineage>
</organism>
<dbReference type="PANTHER" id="PTHR39961:SF1">
    <property type="entry name" value="DUF458 DOMAIN-CONTAINING PROTEIN"/>
    <property type="match status" value="1"/>
</dbReference>
<dbReference type="InterPro" id="IPR007405">
    <property type="entry name" value="Phage_KVP40_Orf299"/>
</dbReference>
<evidence type="ECO:0000313" key="2">
    <source>
        <dbReference type="Proteomes" id="UP000034044"/>
    </source>
</evidence>
<gene>
    <name evidence="1" type="ORF">US36_C0004G0028</name>
</gene>
<dbReference type="PANTHER" id="PTHR39961">
    <property type="entry name" value="HYPOTHETICAL CYTOSOLIC PROTEIN"/>
    <property type="match status" value="1"/>
</dbReference>
<dbReference type="Pfam" id="PF04308">
    <property type="entry name" value="RNaseH_like"/>
    <property type="match status" value="1"/>
</dbReference>
<dbReference type="PATRIC" id="fig|1619010.3.peg.197"/>
<dbReference type="AlphaFoldDB" id="A0A0G0FZ95"/>
<evidence type="ECO:0000313" key="1">
    <source>
        <dbReference type="EMBL" id="KKQ23127.1"/>
    </source>
</evidence>
<reference evidence="1 2" key="1">
    <citation type="journal article" date="2015" name="Nature">
        <title>rRNA introns, odd ribosomes, and small enigmatic genomes across a large radiation of phyla.</title>
        <authorList>
            <person name="Brown C.T."/>
            <person name="Hug L.A."/>
            <person name="Thomas B.C."/>
            <person name="Sharon I."/>
            <person name="Castelle C.J."/>
            <person name="Singh A."/>
            <person name="Wilkins M.J."/>
            <person name="Williams K.H."/>
            <person name="Banfield J.F."/>
        </authorList>
    </citation>
    <scope>NUCLEOTIDE SEQUENCE [LARGE SCALE GENOMIC DNA]</scope>
</reference>
<dbReference type="Proteomes" id="UP000034044">
    <property type="component" value="Unassembled WGS sequence"/>
</dbReference>
<comment type="caution">
    <text evidence="1">The sequence shown here is derived from an EMBL/GenBank/DDBJ whole genome shotgun (WGS) entry which is preliminary data.</text>
</comment>
<evidence type="ECO:0008006" key="3">
    <source>
        <dbReference type="Google" id="ProtNLM"/>
    </source>
</evidence>
<dbReference type="EMBL" id="LBSR01000004">
    <property type="protein sequence ID" value="KKQ23127.1"/>
    <property type="molecule type" value="Genomic_DNA"/>
</dbReference>
<proteinExistence type="predicted"/>
<accession>A0A0G0FZ95</accession>
<protein>
    <recommendedName>
        <fullName evidence="3">DUF458 domain-containing protein</fullName>
    </recommendedName>
</protein>
<sequence length="157" mass="18155">MTFNTTFGLKLNIDSVVAEIIRYMKEDETRHYKVIIGSDSERKEDNSADFVTAIIVHRVGNGGRYFWRRIEQPQYFTLRSRIIQEVLFSLEAAEKILATLKNFEAPHFDFEIHIDVGENGETKTMINEVMGMVRAYNFEARTKPDSYGASKVADRHV</sequence>